<accession>A0A446C6I6</accession>
<dbReference type="Proteomes" id="UP000289465">
    <property type="component" value="Unassembled WGS sequence"/>
</dbReference>
<proteinExistence type="predicted"/>
<dbReference type="AlphaFoldDB" id="A0A446C6I6"/>
<evidence type="ECO:0008006" key="3">
    <source>
        <dbReference type="Google" id="ProtNLM"/>
    </source>
</evidence>
<dbReference type="EMBL" id="UFQC01000002">
    <property type="protein sequence ID" value="SSW63484.1"/>
    <property type="molecule type" value="Genomic_DNA"/>
</dbReference>
<dbReference type="RefSeq" id="WP_129239209.1">
    <property type="nucleotide sequence ID" value="NZ_UFQC01000002.1"/>
</dbReference>
<gene>
    <name evidence="1" type="ORF">AVE30378_00515</name>
</gene>
<sequence length="75" mass="7597">MNNDELDQAYTGMAQALSRVGEAQAPLLLSILSLSLLARLSDAKEAAALLAQAEAACLANGPVANYPAATPASPT</sequence>
<protein>
    <recommendedName>
        <fullName evidence="3">DUF2783 domain-containing protein</fullName>
    </recommendedName>
</protein>
<evidence type="ECO:0000313" key="1">
    <source>
        <dbReference type="EMBL" id="SSW63484.1"/>
    </source>
</evidence>
<name>A0A446C6I6_9BURK</name>
<reference evidence="1 2" key="1">
    <citation type="submission" date="2018-07" db="EMBL/GenBank/DDBJ databases">
        <authorList>
            <person name="Peeters C."/>
        </authorList>
    </citation>
    <scope>NUCLEOTIDE SEQUENCE [LARGE SCALE GENOMIC DNA]</scope>
    <source>
        <strain evidence="1 2">LMG 30378</strain>
    </source>
</reference>
<evidence type="ECO:0000313" key="2">
    <source>
        <dbReference type="Proteomes" id="UP000289465"/>
    </source>
</evidence>
<organism evidence="1 2">
    <name type="scientific">Achromobacter veterisilvae</name>
    <dbReference type="NCBI Taxonomy" id="2069367"/>
    <lineage>
        <taxon>Bacteria</taxon>
        <taxon>Pseudomonadati</taxon>
        <taxon>Pseudomonadota</taxon>
        <taxon>Betaproteobacteria</taxon>
        <taxon>Burkholderiales</taxon>
        <taxon>Alcaligenaceae</taxon>
        <taxon>Achromobacter</taxon>
    </lineage>
</organism>